<keyword evidence="1" id="KW-0433">Leucine-rich repeat</keyword>
<keyword evidence="2" id="KW-0677">Repeat</keyword>
<feature type="region of interest" description="Disordered" evidence="3">
    <location>
        <begin position="213"/>
        <end position="234"/>
    </location>
</feature>
<keyword evidence="6" id="KW-1185">Reference proteome</keyword>
<feature type="region of interest" description="Disordered" evidence="3">
    <location>
        <begin position="91"/>
        <end position="125"/>
    </location>
</feature>
<evidence type="ECO:0000313" key="5">
    <source>
        <dbReference type="EMBL" id="CAB9505750.1"/>
    </source>
</evidence>
<protein>
    <submittedName>
        <fullName evidence="5">LRR receptor-like serine threonine-protein kinase</fullName>
    </submittedName>
</protein>
<dbReference type="Gene3D" id="3.80.10.10">
    <property type="entry name" value="Ribonuclease Inhibitor"/>
    <property type="match status" value="3"/>
</dbReference>
<sequence>MATEFQATCQQAEILHDEEEPSRLESEQFLDEEKPESYTNKPAVVDQSESTAEYQDRTLEMRNGEAARALQQAVDLDEAARAETLKLQTFGTGSTGSQKQHIVPTKDGQDKTSPIGEAARTSHQAVTLDETARAEMLKIQTFNPGDRIRSTTSNNQHIVPTKDEDDKTSAMEGFSLLETTDTGNEEAARTLQQGMDLDKAARAEILKVQTFGIGSNSSNNQHIGPTKDEDDKTSLTGEAARNLQQVVTLDEAARAEMLKIQTFAAGSTSSQKQHIDAKSGSSDKKNLPTLKYNTSTGIATTTPSFTSSGVTTIEQLMRDGLDAPSPIPLTRHCNNRPSPAAPGAFRATIGQQPQQVSQLHKGGMDVLTRRYQDPMLQTEEGPSQDPMLQAEEGSSPPDDNHNFQDETRESVAITGELMTDTMQGKKLSYWTIAGAIGLLALIIIIAIVVGVTTSKDKSSPEEVDDIGTEEIAISLYTFPLKDVFPTEESSLSNETRQAILSENEQSPQVQAFQWLTQDENWQNYGMPQLQQRFALATVFYATGGPKWFDHVQSTNSYNLWLDYSTHECSWYGMPNVYGRQKCSNYTATTEASQTNPWDAHYHYQSLQLSANPRLLLTARNTEARLRGTLVPELALLTNLRELDIEHQSIKGTIPNELTQLSNTLQYIYLTKCFFTGTIPAQLFVSSRSLFMGHTSRLTASIPTAIGDSSQMAHLILTETNLQGTIPTELGLATKLQELLLNGNDLKGPLPSEIGQLSSLKVLDLTANRLSGSIPLEIGQAGQLQSLRLSSNFDLEGTLPTSLALLSNLQVLDIFKNSIEGALWPELFYVTSDFNGTSAVTASWPKLTTFIVTENGLTGPIPSEIGLSRSLKGLFLARNRFESQLPTELGLLSNLECLGITENRFTGQFPPVGAGLITDVNADLSASSELRGNFVAQCVQN</sequence>
<keyword evidence="5" id="KW-0808">Transferase</keyword>
<keyword evidence="4" id="KW-0472">Membrane</keyword>
<dbReference type="OrthoDB" id="1517790at2759"/>
<dbReference type="SUPFAM" id="SSF52058">
    <property type="entry name" value="L domain-like"/>
    <property type="match status" value="1"/>
</dbReference>
<feature type="region of interest" description="Disordered" evidence="3">
    <location>
        <begin position="265"/>
        <end position="288"/>
    </location>
</feature>
<evidence type="ECO:0000313" key="6">
    <source>
        <dbReference type="Proteomes" id="UP001153069"/>
    </source>
</evidence>
<accession>A0A9N8HAY4</accession>
<dbReference type="Proteomes" id="UP001153069">
    <property type="component" value="Unassembled WGS sequence"/>
</dbReference>
<gene>
    <name evidence="5" type="ORF">SEMRO_242_G096630.1</name>
</gene>
<reference evidence="5" key="1">
    <citation type="submission" date="2020-06" db="EMBL/GenBank/DDBJ databases">
        <authorList>
            <consortium name="Plant Systems Biology data submission"/>
        </authorList>
    </citation>
    <scope>NUCLEOTIDE SEQUENCE</scope>
    <source>
        <strain evidence="5">D6</strain>
    </source>
</reference>
<keyword evidence="4" id="KW-0812">Transmembrane</keyword>
<dbReference type="InterPro" id="IPR001611">
    <property type="entry name" value="Leu-rich_rpt"/>
</dbReference>
<comment type="caution">
    <text evidence="5">The sequence shown here is derived from an EMBL/GenBank/DDBJ whole genome shotgun (WGS) entry which is preliminary data.</text>
</comment>
<keyword evidence="4" id="KW-1133">Transmembrane helix</keyword>
<feature type="transmembrane region" description="Helical" evidence="4">
    <location>
        <begin position="427"/>
        <end position="451"/>
    </location>
</feature>
<feature type="compositionally biased region" description="Polar residues" evidence="3">
    <location>
        <begin position="91"/>
        <end position="100"/>
    </location>
</feature>
<feature type="region of interest" description="Disordered" evidence="3">
    <location>
        <begin position="377"/>
        <end position="404"/>
    </location>
</feature>
<evidence type="ECO:0000256" key="1">
    <source>
        <dbReference type="ARBA" id="ARBA00022614"/>
    </source>
</evidence>
<proteinExistence type="predicted"/>
<feature type="compositionally biased region" description="Basic and acidic residues" evidence="3">
    <location>
        <begin position="273"/>
        <end position="286"/>
    </location>
</feature>
<dbReference type="EMBL" id="CAICTM010000241">
    <property type="protein sequence ID" value="CAB9505750.1"/>
    <property type="molecule type" value="Genomic_DNA"/>
</dbReference>
<evidence type="ECO:0000256" key="2">
    <source>
        <dbReference type="ARBA" id="ARBA00022737"/>
    </source>
</evidence>
<organism evidence="5 6">
    <name type="scientific">Seminavis robusta</name>
    <dbReference type="NCBI Taxonomy" id="568900"/>
    <lineage>
        <taxon>Eukaryota</taxon>
        <taxon>Sar</taxon>
        <taxon>Stramenopiles</taxon>
        <taxon>Ochrophyta</taxon>
        <taxon>Bacillariophyta</taxon>
        <taxon>Bacillariophyceae</taxon>
        <taxon>Bacillariophycidae</taxon>
        <taxon>Naviculales</taxon>
        <taxon>Naviculaceae</taxon>
        <taxon>Seminavis</taxon>
    </lineage>
</organism>
<feature type="compositionally biased region" description="Polar residues" evidence="3">
    <location>
        <begin position="213"/>
        <end position="223"/>
    </location>
</feature>
<dbReference type="InterPro" id="IPR032675">
    <property type="entry name" value="LRR_dom_sf"/>
</dbReference>
<dbReference type="Pfam" id="PF00560">
    <property type="entry name" value="LRR_1"/>
    <property type="match status" value="2"/>
</dbReference>
<dbReference type="AlphaFoldDB" id="A0A9N8HAY4"/>
<dbReference type="InterPro" id="IPR052941">
    <property type="entry name" value="StomDev_PlantInt_Reg"/>
</dbReference>
<feature type="region of interest" description="Disordered" evidence="3">
    <location>
        <begin position="1"/>
        <end position="54"/>
    </location>
</feature>
<keyword evidence="5" id="KW-0418">Kinase</keyword>
<feature type="compositionally biased region" description="Polar residues" evidence="3">
    <location>
        <begin position="1"/>
        <end position="11"/>
    </location>
</feature>
<feature type="compositionally biased region" description="Basic and acidic residues" evidence="3">
    <location>
        <begin position="21"/>
        <end position="36"/>
    </location>
</feature>
<keyword evidence="5" id="KW-0675">Receptor</keyword>
<dbReference type="PANTHER" id="PTHR48004:SF59">
    <property type="entry name" value="LEUCINE-RICH REPEAT-CONTAINING N-TERMINAL PLANT-TYPE DOMAIN-CONTAINING PROTEIN"/>
    <property type="match status" value="1"/>
</dbReference>
<feature type="region of interest" description="Disordered" evidence="3">
    <location>
        <begin position="145"/>
        <end position="167"/>
    </location>
</feature>
<dbReference type="FunFam" id="3.80.10.10:FF:000041">
    <property type="entry name" value="LRR receptor-like serine/threonine-protein kinase ERECTA"/>
    <property type="match status" value="1"/>
</dbReference>
<dbReference type="GO" id="GO:0016301">
    <property type="term" value="F:kinase activity"/>
    <property type="evidence" value="ECO:0007669"/>
    <property type="project" value="UniProtKB-KW"/>
</dbReference>
<name>A0A9N8HAY4_9STRA</name>
<evidence type="ECO:0000256" key="3">
    <source>
        <dbReference type="SAM" id="MobiDB-lite"/>
    </source>
</evidence>
<dbReference type="PANTHER" id="PTHR48004">
    <property type="entry name" value="OS01G0149700 PROTEIN"/>
    <property type="match status" value="1"/>
</dbReference>
<evidence type="ECO:0000256" key="4">
    <source>
        <dbReference type="SAM" id="Phobius"/>
    </source>
</evidence>